<keyword evidence="4 6" id="KW-1133">Transmembrane helix</keyword>
<evidence type="ECO:0000256" key="5">
    <source>
        <dbReference type="ARBA" id="ARBA00023136"/>
    </source>
</evidence>
<evidence type="ECO:0000256" key="4">
    <source>
        <dbReference type="ARBA" id="ARBA00022989"/>
    </source>
</evidence>
<dbReference type="PANTHER" id="PTHR23513:SF6">
    <property type="entry name" value="MAJOR FACILITATOR SUPERFAMILY ASSOCIATED DOMAIN-CONTAINING PROTEIN"/>
    <property type="match status" value="1"/>
</dbReference>
<evidence type="ECO:0000313" key="8">
    <source>
        <dbReference type="Proteomes" id="UP001268683"/>
    </source>
</evidence>
<keyword evidence="3 6" id="KW-0812">Transmembrane</keyword>
<dbReference type="EMBL" id="CP123872">
    <property type="protein sequence ID" value="WND03079.1"/>
    <property type="molecule type" value="Genomic_DNA"/>
</dbReference>
<dbReference type="PANTHER" id="PTHR23513">
    <property type="entry name" value="INTEGRAL MEMBRANE EFFLUX PROTEIN-RELATED"/>
    <property type="match status" value="1"/>
</dbReference>
<sequence length="422" mass="46123">MFALLKEKTFGLFWWSNLVNVIGDHITLLAFPWIALQMTGDVGITATVLAIQGLPRAVLMLVGGGILDRTNPVIIIQVTNITRGILVAGLAALTYYDMATLTHVFLVAILFGISDAFYYPASISMVPAILQDEKRQAGNALIQVTNQLAVFVGPMVAGLIIAGQIDTTHVDASTTLSNYQDDRLGLSRAFLFDAMTFACASLLLFFVKTKPKSHEDETKSLMQQIIDGIKFVWSIPSMRLCFLGIGAIEFCYHAPIFVGLPALTKGRFTEGALIFGWMVSAYGIGGLLGGITAGMTRSPKAENIARYLFLCFALSSGSIAVIAVVESYVVAMILFFLGGFLDNYMWIHFMTWIQKVTPERMMGRVMSLLMFIAIGMLPIAYIIMGVLFKIDLIGTMFIAGSTMLILCIIAAFHPDGKRVEMT</sequence>
<evidence type="ECO:0000256" key="3">
    <source>
        <dbReference type="ARBA" id="ARBA00022692"/>
    </source>
</evidence>
<keyword evidence="5 6" id="KW-0472">Membrane</keyword>
<protein>
    <submittedName>
        <fullName evidence="7">MFS transporter</fullName>
    </submittedName>
</protein>
<evidence type="ECO:0000256" key="6">
    <source>
        <dbReference type="SAM" id="Phobius"/>
    </source>
</evidence>
<evidence type="ECO:0000256" key="1">
    <source>
        <dbReference type="ARBA" id="ARBA00004651"/>
    </source>
</evidence>
<dbReference type="RefSeq" id="WP_310798928.1">
    <property type="nucleotide sequence ID" value="NZ_CP123872.1"/>
</dbReference>
<feature type="transmembrane region" description="Helical" evidence="6">
    <location>
        <begin position="140"/>
        <end position="165"/>
    </location>
</feature>
<dbReference type="GO" id="GO:0005886">
    <property type="term" value="C:plasma membrane"/>
    <property type="evidence" value="ECO:0007669"/>
    <property type="project" value="UniProtKB-SubCell"/>
</dbReference>
<dbReference type="AlphaFoldDB" id="A0AA52EIE1"/>
<dbReference type="InterPro" id="IPR011701">
    <property type="entry name" value="MFS"/>
</dbReference>
<dbReference type="KEGG" id="tmk:QGN29_01705"/>
<reference evidence="7" key="1">
    <citation type="submission" date="2023-04" db="EMBL/GenBank/DDBJ databases">
        <title>Complete genome sequence of Temperatibacter marinus.</title>
        <authorList>
            <person name="Rong J.-C."/>
            <person name="Yi M.-L."/>
            <person name="Zhao Q."/>
        </authorList>
    </citation>
    <scope>NUCLEOTIDE SEQUENCE</scope>
    <source>
        <strain evidence="7">NBRC 110045</strain>
    </source>
</reference>
<feature type="transmembrane region" description="Helical" evidence="6">
    <location>
        <begin position="74"/>
        <end position="95"/>
    </location>
</feature>
<feature type="transmembrane region" description="Helical" evidence="6">
    <location>
        <begin position="185"/>
        <end position="207"/>
    </location>
</feature>
<name>A0AA52EIE1_9PROT</name>
<dbReference type="Gene3D" id="1.20.1250.20">
    <property type="entry name" value="MFS general substrate transporter like domains"/>
    <property type="match status" value="1"/>
</dbReference>
<feature type="transmembrane region" description="Helical" evidence="6">
    <location>
        <begin position="101"/>
        <end position="119"/>
    </location>
</feature>
<dbReference type="SUPFAM" id="SSF103473">
    <property type="entry name" value="MFS general substrate transporter"/>
    <property type="match status" value="1"/>
</dbReference>
<dbReference type="GO" id="GO:0022857">
    <property type="term" value="F:transmembrane transporter activity"/>
    <property type="evidence" value="ECO:0007669"/>
    <property type="project" value="InterPro"/>
</dbReference>
<feature type="transmembrane region" description="Helical" evidence="6">
    <location>
        <begin position="42"/>
        <end position="62"/>
    </location>
</feature>
<keyword evidence="8" id="KW-1185">Reference proteome</keyword>
<organism evidence="7 8">
    <name type="scientific">Temperatibacter marinus</name>
    <dbReference type="NCBI Taxonomy" id="1456591"/>
    <lineage>
        <taxon>Bacteria</taxon>
        <taxon>Pseudomonadati</taxon>
        <taxon>Pseudomonadota</taxon>
        <taxon>Alphaproteobacteria</taxon>
        <taxon>Kordiimonadales</taxon>
        <taxon>Temperatibacteraceae</taxon>
        <taxon>Temperatibacter</taxon>
    </lineage>
</organism>
<keyword evidence="2" id="KW-1003">Cell membrane</keyword>
<feature type="transmembrane region" description="Helical" evidence="6">
    <location>
        <begin position="307"/>
        <end position="325"/>
    </location>
</feature>
<feature type="transmembrane region" description="Helical" evidence="6">
    <location>
        <begin position="365"/>
        <end position="387"/>
    </location>
</feature>
<feature type="transmembrane region" description="Helical" evidence="6">
    <location>
        <begin position="240"/>
        <end position="260"/>
    </location>
</feature>
<feature type="transmembrane region" description="Helical" evidence="6">
    <location>
        <begin position="331"/>
        <end position="353"/>
    </location>
</feature>
<accession>A0AA52EIE1</accession>
<evidence type="ECO:0000256" key="2">
    <source>
        <dbReference type="ARBA" id="ARBA00022475"/>
    </source>
</evidence>
<comment type="subcellular location">
    <subcellularLocation>
        <location evidence="1">Cell membrane</location>
        <topology evidence="1">Multi-pass membrane protein</topology>
    </subcellularLocation>
</comment>
<gene>
    <name evidence="7" type="ORF">QGN29_01705</name>
</gene>
<dbReference type="Pfam" id="PF07690">
    <property type="entry name" value="MFS_1"/>
    <property type="match status" value="1"/>
</dbReference>
<feature type="transmembrane region" description="Helical" evidence="6">
    <location>
        <begin position="393"/>
        <end position="412"/>
    </location>
</feature>
<proteinExistence type="predicted"/>
<feature type="transmembrane region" description="Helical" evidence="6">
    <location>
        <begin position="272"/>
        <end position="295"/>
    </location>
</feature>
<dbReference type="InterPro" id="IPR036259">
    <property type="entry name" value="MFS_trans_sf"/>
</dbReference>
<dbReference type="CDD" id="cd06173">
    <property type="entry name" value="MFS_MefA_like"/>
    <property type="match status" value="1"/>
</dbReference>
<dbReference type="Proteomes" id="UP001268683">
    <property type="component" value="Chromosome"/>
</dbReference>
<feature type="transmembrane region" description="Helical" evidence="6">
    <location>
        <begin position="12"/>
        <end position="36"/>
    </location>
</feature>
<evidence type="ECO:0000313" key="7">
    <source>
        <dbReference type="EMBL" id="WND03079.1"/>
    </source>
</evidence>